<dbReference type="GO" id="GO:0005770">
    <property type="term" value="C:late endosome"/>
    <property type="evidence" value="ECO:0007669"/>
    <property type="project" value="TreeGrafter"/>
</dbReference>
<gene>
    <name evidence="1" type="ORF">LVIROSA_LOCUS394</name>
</gene>
<dbReference type="InterPro" id="IPR045162">
    <property type="entry name" value="Vps15-like"/>
</dbReference>
<dbReference type="PANTHER" id="PTHR17583">
    <property type="entry name" value="PHOSPHOINOSITIDE 3-KINASE REGULATORY SUBUNIT 4"/>
    <property type="match status" value="1"/>
</dbReference>
<dbReference type="GO" id="GO:0034271">
    <property type="term" value="C:phosphatidylinositol 3-kinase complex, class III, type I"/>
    <property type="evidence" value="ECO:0007669"/>
    <property type="project" value="TreeGrafter"/>
</dbReference>
<dbReference type="Proteomes" id="UP001157418">
    <property type="component" value="Unassembled WGS sequence"/>
</dbReference>
<dbReference type="SUPFAM" id="SSF50998">
    <property type="entry name" value="Quinoprotein alcohol dehydrogenase-like"/>
    <property type="match status" value="1"/>
</dbReference>
<keyword evidence="2" id="KW-1185">Reference proteome</keyword>
<dbReference type="InterPro" id="IPR011047">
    <property type="entry name" value="Quinoprotein_ADH-like_sf"/>
</dbReference>
<dbReference type="GO" id="GO:0016236">
    <property type="term" value="P:macroautophagy"/>
    <property type="evidence" value="ECO:0007669"/>
    <property type="project" value="InterPro"/>
</dbReference>
<dbReference type="InterPro" id="IPR015943">
    <property type="entry name" value="WD40/YVTN_repeat-like_dom_sf"/>
</dbReference>
<dbReference type="GO" id="GO:0004674">
    <property type="term" value="F:protein serine/threonine kinase activity"/>
    <property type="evidence" value="ECO:0007669"/>
    <property type="project" value="InterPro"/>
</dbReference>
<accession>A0AAU9L961</accession>
<sequence>MEKIRFSLNLLFGVNTWLSVLGEEDRDMWSLRSRLTYCLALCATMLHGSAQVVVGSSDGTIHMFSVDYVSRGLGTVVEKYSGIADVKRNGIGEVLTTVESICRIRDKIQTHGIRKGVLTLWDLRFGIPVNSWQYSVPCPVEDMCLFVPPQSTTLSTTVRPLVYVAAGCNEVSLWNAENGSCHQVLRVANNESDGEISDMPWTLARASTSTSNHLKSVHCFLYLVGPT</sequence>
<comment type="caution">
    <text evidence="1">The sequence shown here is derived from an EMBL/GenBank/DDBJ whole genome shotgun (WGS) entry which is preliminary data.</text>
</comment>
<dbReference type="EMBL" id="CAKMRJ010000001">
    <property type="protein sequence ID" value="CAH1412373.1"/>
    <property type="molecule type" value="Genomic_DNA"/>
</dbReference>
<dbReference type="AlphaFoldDB" id="A0AAU9L961"/>
<protein>
    <submittedName>
        <fullName evidence="1">Uncharacterized protein</fullName>
    </submittedName>
</protein>
<evidence type="ECO:0000313" key="2">
    <source>
        <dbReference type="Proteomes" id="UP001157418"/>
    </source>
</evidence>
<dbReference type="GO" id="GO:0045324">
    <property type="term" value="P:late endosome to vacuole transport"/>
    <property type="evidence" value="ECO:0007669"/>
    <property type="project" value="InterPro"/>
</dbReference>
<dbReference type="GO" id="GO:0006623">
    <property type="term" value="P:protein targeting to vacuole"/>
    <property type="evidence" value="ECO:0007669"/>
    <property type="project" value="TreeGrafter"/>
</dbReference>
<reference evidence="1 2" key="1">
    <citation type="submission" date="2022-01" db="EMBL/GenBank/DDBJ databases">
        <authorList>
            <person name="Xiong W."/>
            <person name="Schranz E."/>
        </authorList>
    </citation>
    <scope>NUCLEOTIDE SEQUENCE [LARGE SCALE GENOMIC DNA]</scope>
</reference>
<proteinExistence type="predicted"/>
<name>A0AAU9L961_9ASTR</name>
<dbReference type="GO" id="GO:0071561">
    <property type="term" value="C:nucleus-vacuole junction"/>
    <property type="evidence" value="ECO:0007669"/>
    <property type="project" value="TreeGrafter"/>
</dbReference>
<evidence type="ECO:0000313" key="1">
    <source>
        <dbReference type="EMBL" id="CAH1412373.1"/>
    </source>
</evidence>
<dbReference type="PANTHER" id="PTHR17583:SF0">
    <property type="entry name" value="PHOSPHOINOSITIDE 3-KINASE REGULATORY SUBUNIT 4"/>
    <property type="match status" value="1"/>
</dbReference>
<dbReference type="GO" id="GO:0034272">
    <property type="term" value="C:phosphatidylinositol 3-kinase complex, class III, type II"/>
    <property type="evidence" value="ECO:0007669"/>
    <property type="project" value="TreeGrafter"/>
</dbReference>
<dbReference type="Gene3D" id="2.130.10.10">
    <property type="entry name" value="YVTN repeat-like/Quinoprotein amine dehydrogenase"/>
    <property type="match status" value="1"/>
</dbReference>
<organism evidence="1 2">
    <name type="scientific">Lactuca virosa</name>
    <dbReference type="NCBI Taxonomy" id="75947"/>
    <lineage>
        <taxon>Eukaryota</taxon>
        <taxon>Viridiplantae</taxon>
        <taxon>Streptophyta</taxon>
        <taxon>Embryophyta</taxon>
        <taxon>Tracheophyta</taxon>
        <taxon>Spermatophyta</taxon>
        <taxon>Magnoliopsida</taxon>
        <taxon>eudicotyledons</taxon>
        <taxon>Gunneridae</taxon>
        <taxon>Pentapetalae</taxon>
        <taxon>asterids</taxon>
        <taxon>campanulids</taxon>
        <taxon>Asterales</taxon>
        <taxon>Asteraceae</taxon>
        <taxon>Cichorioideae</taxon>
        <taxon>Cichorieae</taxon>
        <taxon>Lactucinae</taxon>
        <taxon>Lactuca</taxon>
    </lineage>
</organism>